<name>A0ABR9UXV8_9CHRO</name>
<comment type="caution">
    <text evidence="6">The sequence shown here is derived from an EMBL/GenBank/DDBJ whole genome shotgun (WGS) entry which is preliminary data.</text>
</comment>
<dbReference type="Proteomes" id="UP000651156">
    <property type="component" value="Unassembled WGS sequence"/>
</dbReference>
<keyword evidence="1 3" id="KW-0597">Phosphoprotein</keyword>
<accession>A0ABR9UXV8</accession>
<evidence type="ECO:0000256" key="3">
    <source>
        <dbReference type="PROSITE-ProRule" id="PRU00169"/>
    </source>
</evidence>
<dbReference type="InterPro" id="IPR039420">
    <property type="entry name" value="WalR-like"/>
</dbReference>
<dbReference type="RefSeq" id="WP_193934548.1">
    <property type="nucleotide sequence ID" value="NZ_CAWPMZ010000127.1"/>
</dbReference>
<sequence>MIRLLLVDDQSLICQGLQAVLAQEADLQVVGSAGNGEAAIAQVSALQPDVVLMDIRMPVMTGIEATRLIVEQFPNTKVLVLSTFDDDRDIAQAMRAGAKGYLLKDMPAPELIEAIRFVYRGYCQMAPGLMEKLLTNVPDNDSDQQNIAEEVKQLPARERDVLCLIGQGCTNREIATQLHLAEGTVKTYVTHLLNRLALRNRSQLAIYANSISATLKELPRC</sequence>
<gene>
    <name evidence="6" type="ORF">IQ230_22950</name>
</gene>
<keyword evidence="2" id="KW-0238">DNA-binding</keyword>
<dbReference type="Gene3D" id="3.40.50.2300">
    <property type="match status" value="1"/>
</dbReference>
<dbReference type="InterPro" id="IPR000792">
    <property type="entry name" value="Tscrpt_reg_LuxR_C"/>
</dbReference>
<dbReference type="PANTHER" id="PTHR43214">
    <property type="entry name" value="TWO-COMPONENT RESPONSE REGULATOR"/>
    <property type="match status" value="1"/>
</dbReference>
<dbReference type="SMART" id="SM00448">
    <property type="entry name" value="REC"/>
    <property type="match status" value="1"/>
</dbReference>
<dbReference type="InterPro" id="IPR011006">
    <property type="entry name" value="CheY-like_superfamily"/>
</dbReference>
<dbReference type="PROSITE" id="PS00622">
    <property type="entry name" value="HTH_LUXR_1"/>
    <property type="match status" value="1"/>
</dbReference>
<dbReference type="PRINTS" id="PR00038">
    <property type="entry name" value="HTHLUXR"/>
</dbReference>
<keyword evidence="7" id="KW-1185">Reference proteome</keyword>
<protein>
    <submittedName>
        <fullName evidence="6">Response regulator transcription factor</fullName>
    </submittedName>
</protein>
<evidence type="ECO:0000313" key="6">
    <source>
        <dbReference type="EMBL" id="MBE9193155.1"/>
    </source>
</evidence>
<proteinExistence type="predicted"/>
<dbReference type="PROSITE" id="PS50043">
    <property type="entry name" value="HTH_LUXR_2"/>
    <property type="match status" value="1"/>
</dbReference>
<dbReference type="Pfam" id="PF00196">
    <property type="entry name" value="GerE"/>
    <property type="match status" value="1"/>
</dbReference>
<feature type="domain" description="Response regulatory" evidence="5">
    <location>
        <begin position="3"/>
        <end position="119"/>
    </location>
</feature>
<dbReference type="InterPro" id="IPR001789">
    <property type="entry name" value="Sig_transdc_resp-reg_receiver"/>
</dbReference>
<dbReference type="CDD" id="cd17535">
    <property type="entry name" value="REC_NarL-like"/>
    <property type="match status" value="1"/>
</dbReference>
<evidence type="ECO:0000256" key="1">
    <source>
        <dbReference type="ARBA" id="ARBA00022553"/>
    </source>
</evidence>
<reference evidence="6 7" key="1">
    <citation type="submission" date="2020-10" db="EMBL/GenBank/DDBJ databases">
        <authorList>
            <person name="Castelo-Branco R."/>
            <person name="Eusebio N."/>
            <person name="Adriana R."/>
            <person name="Vieira A."/>
            <person name="Brugerolle De Fraissinette N."/>
            <person name="Rezende De Castro R."/>
            <person name="Schneider M.P."/>
            <person name="Vasconcelos V."/>
            <person name="Leao P.N."/>
        </authorList>
    </citation>
    <scope>NUCLEOTIDE SEQUENCE [LARGE SCALE GENOMIC DNA]</scope>
    <source>
        <strain evidence="6 7">LEGE 06123</strain>
    </source>
</reference>
<evidence type="ECO:0000313" key="7">
    <source>
        <dbReference type="Proteomes" id="UP000651156"/>
    </source>
</evidence>
<dbReference type="SUPFAM" id="SSF52172">
    <property type="entry name" value="CheY-like"/>
    <property type="match status" value="1"/>
</dbReference>
<dbReference type="SMART" id="SM00421">
    <property type="entry name" value="HTH_LUXR"/>
    <property type="match status" value="1"/>
</dbReference>
<dbReference type="Pfam" id="PF00072">
    <property type="entry name" value="Response_reg"/>
    <property type="match status" value="1"/>
</dbReference>
<dbReference type="SUPFAM" id="SSF46894">
    <property type="entry name" value="C-terminal effector domain of the bipartite response regulators"/>
    <property type="match status" value="1"/>
</dbReference>
<feature type="modified residue" description="4-aspartylphosphate" evidence="3">
    <location>
        <position position="54"/>
    </location>
</feature>
<dbReference type="PANTHER" id="PTHR43214:SF43">
    <property type="entry name" value="TWO-COMPONENT RESPONSE REGULATOR"/>
    <property type="match status" value="1"/>
</dbReference>
<dbReference type="PROSITE" id="PS50110">
    <property type="entry name" value="RESPONSE_REGULATORY"/>
    <property type="match status" value="1"/>
</dbReference>
<dbReference type="InterPro" id="IPR058245">
    <property type="entry name" value="NreC/VraR/RcsB-like_REC"/>
</dbReference>
<evidence type="ECO:0000259" key="4">
    <source>
        <dbReference type="PROSITE" id="PS50043"/>
    </source>
</evidence>
<dbReference type="EMBL" id="JADEWN010000079">
    <property type="protein sequence ID" value="MBE9193155.1"/>
    <property type="molecule type" value="Genomic_DNA"/>
</dbReference>
<dbReference type="CDD" id="cd06170">
    <property type="entry name" value="LuxR_C_like"/>
    <property type="match status" value="1"/>
</dbReference>
<feature type="domain" description="HTH luxR-type" evidence="4">
    <location>
        <begin position="147"/>
        <end position="212"/>
    </location>
</feature>
<dbReference type="InterPro" id="IPR016032">
    <property type="entry name" value="Sig_transdc_resp-reg_C-effctor"/>
</dbReference>
<evidence type="ECO:0000259" key="5">
    <source>
        <dbReference type="PROSITE" id="PS50110"/>
    </source>
</evidence>
<organism evidence="6 7">
    <name type="scientific">Gloeocapsopsis crepidinum LEGE 06123</name>
    <dbReference type="NCBI Taxonomy" id="588587"/>
    <lineage>
        <taxon>Bacteria</taxon>
        <taxon>Bacillati</taxon>
        <taxon>Cyanobacteriota</taxon>
        <taxon>Cyanophyceae</taxon>
        <taxon>Oscillatoriophycideae</taxon>
        <taxon>Chroococcales</taxon>
        <taxon>Chroococcaceae</taxon>
        <taxon>Gloeocapsopsis</taxon>
    </lineage>
</organism>
<evidence type="ECO:0000256" key="2">
    <source>
        <dbReference type="ARBA" id="ARBA00023125"/>
    </source>
</evidence>